<proteinExistence type="predicted"/>
<comment type="caution">
    <text evidence="1">The sequence shown here is derived from an EMBL/GenBank/DDBJ whole genome shotgun (WGS) entry which is preliminary data.</text>
</comment>
<organism evidence="1">
    <name type="scientific">Brassica cretica</name>
    <name type="common">Mustard</name>
    <dbReference type="NCBI Taxonomy" id="69181"/>
    <lineage>
        <taxon>Eukaryota</taxon>
        <taxon>Viridiplantae</taxon>
        <taxon>Streptophyta</taxon>
        <taxon>Embryophyta</taxon>
        <taxon>Tracheophyta</taxon>
        <taxon>Spermatophyta</taxon>
        <taxon>Magnoliopsida</taxon>
        <taxon>eudicotyledons</taxon>
        <taxon>Gunneridae</taxon>
        <taxon>Pentapetalae</taxon>
        <taxon>rosids</taxon>
        <taxon>malvids</taxon>
        <taxon>Brassicales</taxon>
        <taxon>Brassicaceae</taxon>
        <taxon>Brassiceae</taxon>
        <taxon>Brassica</taxon>
    </lineage>
</organism>
<sequence>MVKVGLNHLDNGRSNIFKCLGFCDLGETRSFFDSGSPSSILLLLLRFFSSFFDSSDFVIFEATYSMGLCFVLDTQLDRCYCCYCCCCCTSTSLLHLIDTIKMEANTLNLYDDDYLSVEDMMAENEDHQEIQDAQGDYVTSPAKTRGSEEASLASLSPTYLLLHESHPLDLSNIPWFHLIFFKPSHLSVFLVDLSVSLSILHDKAEDQGLGLLRGRRRICLGGSDEDDTCCRRCVGSCCSDGGGLKPFLQEKEKNVLIIVIPSSRGDGAARVYQSTVNVSVILLAHLPI</sequence>
<protein>
    <submittedName>
        <fullName evidence="1">Uncharacterized protein</fullName>
    </submittedName>
</protein>
<reference evidence="1" key="1">
    <citation type="submission" date="2019-12" db="EMBL/GenBank/DDBJ databases">
        <title>Genome sequencing and annotation of Brassica cretica.</title>
        <authorList>
            <person name="Studholme D.J."/>
            <person name="Sarris P.F."/>
        </authorList>
    </citation>
    <scope>NUCLEOTIDE SEQUENCE</scope>
    <source>
        <strain evidence="1">PFS-102/07</strain>
        <tissue evidence="1">Leaf</tissue>
    </source>
</reference>
<name>A0A8S9GF54_BRACR</name>
<gene>
    <name evidence="1" type="ORF">F2Q70_00023272</name>
</gene>
<evidence type="ECO:0000313" key="1">
    <source>
        <dbReference type="EMBL" id="KAF2544701.1"/>
    </source>
</evidence>
<dbReference type="AlphaFoldDB" id="A0A8S9GF54"/>
<dbReference type="EMBL" id="QGKY02001925">
    <property type="protein sequence ID" value="KAF2544701.1"/>
    <property type="molecule type" value="Genomic_DNA"/>
</dbReference>
<accession>A0A8S9GF54</accession>